<dbReference type="InterPro" id="IPR013783">
    <property type="entry name" value="Ig-like_fold"/>
</dbReference>
<name>A0A8T2P1M7_9TELE</name>
<feature type="signal peptide" evidence="6">
    <location>
        <begin position="1"/>
        <end position="21"/>
    </location>
</feature>
<dbReference type="InterPro" id="IPR007110">
    <property type="entry name" value="Ig-like_dom"/>
</dbReference>
<evidence type="ECO:0000256" key="2">
    <source>
        <dbReference type="ARBA" id="ARBA00022729"/>
    </source>
</evidence>
<dbReference type="InterPro" id="IPR053073">
    <property type="entry name" value="IL11/IL27_subunit_beta"/>
</dbReference>
<sequence>MSVQCAMHICAVAVLFSVAFCSDTTPSVKDHQHVKELFVAVGSAVNLPCGDQGDVEVQWKRDGTPLNTGAILSISNITVEDGGTYTCHNLKEDLLRTLSLRPGYPPAHPQIHCWSPTYPNKAMCSWSEGPEPLLPTNYTATYWIGRCHAVGQCGVGAPQEATVKYVCQPIPGLSRQCALENLQLFSLDPYLLNLTSTNPLGSVSTVFSFILEDIVKPDPPVNVRVTVGAARQLSVEWAPPPTWPNPTIFPLVYDVRYYHGSQESARRLNQYESKRMVLKGLRPSSTYFVQVSARDQLVGQSSDWSQPVKATTLRYAGLTGPIQGVSDHPFLRTCPLEQRQRGRDTYLLSVCAGTASLHLQGSLSPPYPYLMQDHAKSIVAQLTGILPLKLVVVGSILPPVDEVLSDHHSEVYAAPSQVGAACVRWRRCIRPLTETGLARGAGETTLWAKATGRHAERQQRRDVARYCDDQAVLEQEAPVHANPHHEEDAGVQIDMEDVAAEDVAQNDQQVTQEAQAELQAEHGREVVPLEQVDQLCAGKGLGRRERMGGKISFICTLVC</sequence>
<dbReference type="SMART" id="SM00060">
    <property type="entry name" value="FN3"/>
    <property type="match status" value="1"/>
</dbReference>
<accession>A0A8T2P1M7</accession>
<dbReference type="Pfam" id="PF13895">
    <property type="entry name" value="Ig_2"/>
    <property type="match status" value="1"/>
</dbReference>
<dbReference type="SUPFAM" id="SSF49265">
    <property type="entry name" value="Fibronectin type III"/>
    <property type="match status" value="2"/>
</dbReference>
<keyword evidence="3" id="KW-0677">Repeat</keyword>
<keyword evidence="5" id="KW-0393">Immunoglobulin domain</keyword>
<evidence type="ECO:0000256" key="4">
    <source>
        <dbReference type="ARBA" id="ARBA00023180"/>
    </source>
</evidence>
<dbReference type="Pfam" id="PF24031">
    <property type="entry name" value="FN3_IL27B_N"/>
    <property type="match status" value="1"/>
</dbReference>
<evidence type="ECO:0000259" key="8">
    <source>
        <dbReference type="PROSITE" id="PS50853"/>
    </source>
</evidence>
<evidence type="ECO:0000313" key="10">
    <source>
        <dbReference type="Proteomes" id="UP000824540"/>
    </source>
</evidence>
<comment type="caution">
    <text evidence="9">The sequence shown here is derived from an EMBL/GenBank/DDBJ whole genome shotgun (WGS) entry which is preliminary data.</text>
</comment>
<dbReference type="Pfam" id="PF00041">
    <property type="entry name" value="fn3"/>
    <property type="match status" value="1"/>
</dbReference>
<dbReference type="InterPro" id="IPR003961">
    <property type="entry name" value="FN3_dom"/>
</dbReference>
<evidence type="ECO:0000313" key="9">
    <source>
        <dbReference type="EMBL" id="KAG9343542.1"/>
    </source>
</evidence>
<proteinExistence type="inferred from homology"/>
<dbReference type="SUPFAM" id="SSF48726">
    <property type="entry name" value="Immunoglobulin"/>
    <property type="match status" value="1"/>
</dbReference>
<evidence type="ECO:0000256" key="1">
    <source>
        <dbReference type="ARBA" id="ARBA00010890"/>
    </source>
</evidence>
<feature type="chain" id="PRO_5035892608" evidence="6">
    <location>
        <begin position="22"/>
        <end position="559"/>
    </location>
</feature>
<dbReference type="CDD" id="cd00063">
    <property type="entry name" value="FN3"/>
    <property type="match status" value="1"/>
</dbReference>
<dbReference type="InterPro" id="IPR036116">
    <property type="entry name" value="FN3_sf"/>
</dbReference>
<dbReference type="Gene3D" id="2.60.40.10">
    <property type="entry name" value="Immunoglobulins"/>
    <property type="match status" value="3"/>
</dbReference>
<comment type="similarity">
    <text evidence="1">Belongs to the type I cytokine receptor family. Type 3 subfamily.</text>
</comment>
<dbReference type="GO" id="GO:0016020">
    <property type="term" value="C:membrane"/>
    <property type="evidence" value="ECO:0007669"/>
    <property type="project" value="InterPro"/>
</dbReference>
<dbReference type="PROSITE" id="PS50835">
    <property type="entry name" value="IG_LIKE"/>
    <property type="match status" value="1"/>
</dbReference>
<dbReference type="GO" id="GO:0004896">
    <property type="term" value="F:cytokine receptor activity"/>
    <property type="evidence" value="ECO:0007669"/>
    <property type="project" value="InterPro"/>
</dbReference>
<protein>
    <submittedName>
        <fullName evidence="9">Uncharacterized protein</fullName>
    </submittedName>
</protein>
<dbReference type="PROSITE" id="PS01354">
    <property type="entry name" value="HEMATOPO_REC_L_F3"/>
    <property type="match status" value="1"/>
</dbReference>
<dbReference type="Proteomes" id="UP000824540">
    <property type="component" value="Unassembled WGS sequence"/>
</dbReference>
<dbReference type="InterPro" id="IPR036179">
    <property type="entry name" value="Ig-like_dom_sf"/>
</dbReference>
<evidence type="ECO:0000256" key="5">
    <source>
        <dbReference type="ARBA" id="ARBA00023319"/>
    </source>
</evidence>
<dbReference type="PANTHER" id="PTHR48483">
    <property type="entry name" value="INTERLEUKIN-27 SUBUNIT BETA"/>
    <property type="match status" value="1"/>
</dbReference>
<dbReference type="OrthoDB" id="6381660at2759"/>
<keyword evidence="2 6" id="KW-0732">Signal</keyword>
<dbReference type="SMART" id="SM00408">
    <property type="entry name" value="IGc2"/>
    <property type="match status" value="1"/>
</dbReference>
<evidence type="ECO:0000256" key="3">
    <source>
        <dbReference type="ARBA" id="ARBA00022737"/>
    </source>
</evidence>
<dbReference type="PANTHER" id="PTHR48483:SF2">
    <property type="entry name" value="INTERLEUKIN-27 SUBUNIT BETA"/>
    <property type="match status" value="1"/>
</dbReference>
<dbReference type="AlphaFoldDB" id="A0A8T2P1M7"/>
<keyword evidence="4" id="KW-0325">Glycoprotein</keyword>
<dbReference type="InterPro" id="IPR056621">
    <property type="entry name" value="FN3_IL27B_N"/>
</dbReference>
<dbReference type="InterPro" id="IPR003598">
    <property type="entry name" value="Ig_sub2"/>
</dbReference>
<feature type="domain" description="Fibronectin type-III" evidence="8">
    <location>
        <begin position="219"/>
        <end position="315"/>
    </location>
</feature>
<dbReference type="InterPro" id="IPR003530">
    <property type="entry name" value="Hematopoietin_rcpt_L_F3_CS"/>
</dbReference>
<organism evidence="9 10">
    <name type="scientific">Albula glossodonta</name>
    <name type="common">roundjaw bonefish</name>
    <dbReference type="NCBI Taxonomy" id="121402"/>
    <lineage>
        <taxon>Eukaryota</taxon>
        <taxon>Metazoa</taxon>
        <taxon>Chordata</taxon>
        <taxon>Craniata</taxon>
        <taxon>Vertebrata</taxon>
        <taxon>Euteleostomi</taxon>
        <taxon>Actinopterygii</taxon>
        <taxon>Neopterygii</taxon>
        <taxon>Teleostei</taxon>
        <taxon>Albuliformes</taxon>
        <taxon>Albulidae</taxon>
        <taxon>Albula</taxon>
    </lineage>
</organism>
<reference evidence="9" key="1">
    <citation type="thesis" date="2021" institute="BYU ScholarsArchive" country="Provo, UT, USA">
        <title>Applications of and Algorithms for Genome Assembly and Genomic Analyses with an Emphasis on Marine Teleosts.</title>
        <authorList>
            <person name="Pickett B.D."/>
        </authorList>
    </citation>
    <scope>NUCLEOTIDE SEQUENCE</scope>
    <source>
        <strain evidence="9">HI-2016</strain>
    </source>
</reference>
<gene>
    <name evidence="9" type="ORF">JZ751_013708</name>
</gene>
<evidence type="ECO:0000256" key="6">
    <source>
        <dbReference type="SAM" id="SignalP"/>
    </source>
</evidence>
<feature type="domain" description="Ig-like" evidence="7">
    <location>
        <begin position="26"/>
        <end position="87"/>
    </location>
</feature>
<evidence type="ECO:0000259" key="7">
    <source>
        <dbReference type="PROSITE" id="PS50835"/>
    </source>
</evidence>
<dbReference type="PROSITE" id="PS50853">
    <property type="entry name" value="FN3"/>
    <property type="match status" value="1"/>
</dbReference>
<dbReference type="CDD" id="cd00096">
    <property type="entry name" value="Ig"/>
    <property type="match status" value="1"/>
</dbReference>
<dbReference type="EMBL" id="JAFBMS010000023">
    <property type="protein sequence ID" value="KAG9343542.1"/>
    <property type="molecule type" value="Genomic_DNA"/>
</dbReference>
<keyword evidence="10" id="KW-1185">Reference proteome</keyword>